<dbReference type="AlphaFoldDB" id="A0A814G612"/>
<proteinExistence type="predicted"/>
<comment type="caution">
    <text evidence="2">The sequence shown here is derived from an EMBL/GenBank/DDBJ whole genome shotgun (WGS) entry which is preliminary data.</text>
</comment>
<feature type="chain" id="PRO_5032309307" evidence="1">
    <location>
        <begin position="19"/>
        <end position="303"/>
    </location>
</feature>
<dbReference type="OrthoDB" id="1574204at2759"/>
<dbReference type="Proteomes" id="UP000663879">
    <property type="component" value="Unassembled WGS sequence"/>
</dbReference>
<feature type="signal peptide" evidence="1">
    <location>
        <begin position="1"/>
        <end position="18"/>
    </location>
</feature>
<dbReference type="EMBL" id="CAJNOC010003585">
    <property type="protein sequence ID" value="CAF0989623.1"/>
    <property type="molecule type" value="Genomic_DNA"/>
</dbReference>
<keyword evidence="1" id="KW-0732">Signal</keyword>
<accession>A0A814G612</accession>
<evidence type="ECO:0000256" key="1">
    <source>
        <dbReference type="SAM" id="SignalP"/>
    </source>
</evidence>
<organism evidence="2 3">
    <name type="scientific">Brachionus calyciflorus</name>
    <dbReference type="NCBI Taxonomy" id="104777"/>
    <lineage>
        <taxon>Eukaryota</taxon>
        <taxon>Metazoa</taxon>
        <taxon>Spiralia</taxon>
        <taxon>Gnathifera</taxon>
        <taxon>Rotifera</taxon>
        <taxon>Eurotatoria</taxon>
        <taxon>Monogononta</taxon>
        <taxon>Pseudotrocha</taxon>
        <taxon>Ploima</taxon>
        <taxon>Brachionidae</taxon>
        <taxon>Brachionus</taxon>
    </lineage>
</organism>
<reference evidence="2" key="1">
    <citation type="submission" date="2021-02" db="EMBL/GenBank/DDBJ databases">
        <authorList>
            <person name="Nowell W R."/>
        </authorList>
    </citation>
    <scope>NUCLEOTIDE SEQUENCE</scope>
    <source>
        <strain evidence="2">Ploen Becks lab</strain>
    </source>
</reference>
<keyword evidence="3" id="KW-1185">Reference proteome</keyword>
<protein>
    <submittedName>
        <fullName evidence="2">Uncharacterized protein</fullName>
    </submittedName>
</protein>
<evidence type="ECO:0000313" key="3">
    <source>
        <dbReference type="Proteomes" id="UP000663879"/>
    </source>
</evidence>
<sequence>MFFNFVFLCLLCLLPVLAQYSKFCNVCKWTVISKKSGIKCEPSKHLIFEYDPNFFDQCPDLFKKNDNPHFFQFENLQFNDSAVALDFNFLSKVPDISSLEIRNSNLKNLVNASDSVLSEYKIRYSLLKNLTHISGIPSIIKHLDFEECEDFHLNLDSNKLKKLPEIKGEVNKISKLSIGHQQSDIWDSVDNFVINLKENLEITRIIFNYNNGSIFTPQIIKLLNTDRFKFDRIQINLRANEFMSIKINKFLSSLRPHSKILIVFRIIGEVETQGFIDEAHNVCSNTFLNRNVVINDCHGLFDF</sequence>
<evidence type="ECO:0000313" key="2">
    <source>
        <dbReference type="EMBL" id="CAF0989623.1"/>
    </source>
</evidence>
<name>A0A814G612_9BILA</name>
<gene>
    <name evidence="2" type="ORF">OXX778_LOCUS15844</name>
</gene>